<comment type="catalytic activity">
    <reaction evidence="11">
        <text>Endonucleolytic cleavage of RNA, removing 21 and 42 nucleotides, respectively, from the 5'- and 3'-termini of a 5S-rRNA precursor.</text>
        <dbReference type="EC" id="3.1.26.8"/>
    </reaction>
</comment>
<evidence type="ECO:0000256" key="9">
    <source>
        <dbReference type="ARBA" id="ARBA00022842"/>
    </source>
</evidence>
<keyword evidence="5" id="KW-0479">Metal-binding</keyword>
<keyword evidence="2 11" id="KW-0690">Ribosome biogenesis</keyword>
<dbReference type="Pfam" id="PF01751">
    <property type="entry name" value="Toprim"/>
    <property type="match status" value="1"/>
</dbReference>
<dbReference type="RefSeq" id="WP_188698085.1">
    <property type="nucleotide sequence ID" value="NZ_BMIR01000025.1"/>
</dbReference>
<evidence type="ECO:0000256" key="4">
    <source>
        <dbReference type="ARBA" id="ARBA00022722"/>
    </source>
</evidence>
<keyword evidence="15" id="KW-1185">Reference proteome</keyword>
<reference evidence="14" key="1">
    <citation type="journal article" date="2014" name="Int. J. Syst. Evol. Microbiol.">
        <title>Complete genome sequence of Corynebacterium casei LMG S-19264T (=DSM 44701T), isolated from a smear-ripened cheese.</title>
        <authorList>
            <consortium name="US DOE Joint Genome Institute (JGI-PGF)"/>
            <person name="Walter F."/>
            <person name="Albersmeier A."/>
            <person name="Kalinowski J."/>
            <person name="Ruckert C."/>
        </authorList>
    </citation>
    <scope>NUCLEOTIDE SEQUENCE</scope>
    <source>
        <strain evidence="14">CGMCC 1.15371</strain>
    </source>
</reference>
<dbReference type="InterPro" id="IPR004466">
    <property type="entry name" value="RNase_M5"/>
</dbReference>
<evidence type="ECO:0000256" key="11">
    <source>
        <dbReference type="HAMAP-Rule" id="MF_01469"/>
    </source>
</evidence>
<evidence type="ECO:0000313" key="15">
    <source>
        <dbReference type="Proteomes" id="UP000628775"/>
    </source>
</evidence>
<dbReference type="HAMAP" id="MF_01469">
    <property type="entry name" value="RNase_M5"/>
    <property type="match status" value="1"/>
</dbReference>
<dbReference type="PANTHER" id="PTHR39156:SF1">
    <property type="entry name" value="RIBONUCLEASE M5"/>
    <property type="match status" value="1"/>
</dbReference>
<evidence type="ECO:0000256" key="7">
    <source>
        <dbReference type="ARBA" id="ARBA00022759"/>
    </source>
</evidence>
<dbReference type="InterPro" id="IPR034141">
    <property type="entry name" value="TOPRIM_RNase_M5-like"/>
</dbReference>
<dbReference type="EC" id="3.1.26.8" evidence="11 12"/>
<dbReference type="SUPFAM" id="SSF110455">
    <property type="entry name" value="Toprim domain"/>
    <property type="match status" value="1"/>
</dbReference>
<evidence type="ECO:0000256" key="5">
    <source>
        <dbReference type="ARBA" id="ARBA00022723"/>
    </source>
</evidence>
<gene>
    <name evidence="11 14" type="primary">rnmV</name>
    <name evidence="14" type="ORF">GCM10011391_36050</name>
</gene>
<dbReference type="NCBIfam" id="TIGR00334">
    <property type="entry name" value="5S_RNA_mat_M5"/>
    <property type="match status" value="1"/>
</dbReference>
<protein>
    <recommendedName>
        <fullName evidence="11 12">Ribonuclease M5</fullName>
        <ecNumber evidence="11 12">3.1.26.8</ecNumber>
    </recommendedName>
    <alternativeName>
        <fullName evidence="11">RNase M5</fullName>
    </alternativeName>
    <alternativeName>
        <fullName evidence="11">Ribosomal RNA terminal maturase M5</fullName>
    </alternativeName>
</protein>
<comment type="caution">
    <text evidence="14">The sequence shown here is derived from an EMBL/GenBank/DDBJ whole genome shotgun (WGS) entry which is preliminary data.</text>
</comment>
<evidence type="ECO:0000256" key="2">
    <source>
        <dbReference type="ARBA" id="ARBA00022517"/>
    </source>
</evidence>
<evidence type="ECO:0000256" key="1">
    <source>
        <dbReference type="ARBA" id="ARBA00022490"/>
    </source>
</evidence>
<proteinExistence type="inferred from homology"/>
<comment type="similarity">
    <text evidence="11">Belongs to the ribonuclease M5 family.</text>
</comment>
<evidence type="ECO:0000256" key="10">
    <source>
        <dbReference type="ARBA" id="ARBA00022884"/>
    </source>
</evidence>
<keyword evidence="3 11" id="KW-0698">rRNA processing</keyword>
<dbReference type="GO" id="GO:0019843">
    <property type="term" value="F:rRNA binding"/>
    <property type="evidence" value="ECO:0007669"/>
    <property type="project" value="UniProtKB-KW"/>
</dbReference>
<keyword evidence="6 11" id="KW-0699">rRNA-binding</keyword>
<dbReference type="Pfam" id="PF13331">
    <property type="entry name" value="DUF4093"/>
    <property type="match status" value="1"/>
</dbReference>
<dbReference type="GO" id="GO:0043822">
    <property type="term" value="F:ribonuclease M5 activity"/>
    <property type="evidence" value="ECO:0007669"/>
    <property type="project" value="UniProtKB-UniRule"/>
</dbReference>
<keyword evidence="1 11" id="KW-0963">Cytoplasm</keyword>
<dbReference type="PROSITE" id="PS50880">
    <property type="entry name" value="TOPRIM"/>
    <property type="match status" value="1"/>
</dbReference>
<organism evidence="14 15">
    <name type="scientific">Pullulanibacillus camelliae</name>
    <dbReference type="NCBI Taxonomy" id="1707096"/>
    <lineage>
        <taxon>Bacteria</taxon>
        <taxon>Bacillati</taxon>
        <taxon>Bacillota</taxon>
        <taxon>Bacilli</taxon>
        <taxon>Bacillales</taxon>
        <taxon>Sporolactobacillaceae</taxon>
        <taxon>Pullulanibacillus</taxon>
    </lineage>
</organism>
<sequence length="186" mass="20842">MKIKEVIVVEGKSDTLAINRAVDADTIETNGSAVNRRTLEAIRHAQAVRGVIVFTDPDVPGEQIRKKVSQYVPECRHAFLKKKDAFGGKHRSLGIEHATPEAILEALEQVYTVAEEQTEQISRAELLDKGLIGGPHARARREALCEKLNIGYTNGKQLYKRLLMFQISPETFEQAFSDVIQEEQDD</sequence>
<dbReference type="SMART" id="SM00493">
    <property type="entry name" value="TOPRIM"/>
    <property type="match status" value="1"/>
</dbReference>
<evidence type="ECO:0000313" key="14">
    <source>
        <dbReference type="EMBL" id="GGE53953.1"/>
    </source>
</evidence>
<evidence type="ECO:0000256" key="3">
    <source>
        <dbReference type="ARBA" id="ARBA00022552"/>
    </source>
</evidence>
<keyword evidence="8 11" id="KW-0378">Hydrolase</keyword>
<dbReference type="GO" id="GO:0046872">
    <property type="term" value="F:metal ion binding"/>
    <property type="evidence" value="ECO:0007669"/>
    <property type="project" value="UniProtKB-KW"/>
</dbReference>
<dbReference type="InterPro" id="IPR025156">
    <property type="entry name" value="RNase_M5_C"/>
</dbReference>
<keyword evidence="10 11" id="KW-0694">RNA-binding</keyword>
<keyword evidence="7 11" id="KW-0255">Endonuclease</keyword>
<dbReference type="InterPro" id="IPR006171">
    <property type="entry name" value="TOPRIM_dom"/>
</dbReference>
<evidence type="ECO:0000256" key="12">
    <source>
        <dbReference type="NCBIfam" id="TIGR00334"/>
    </source>
</evidence>
<dbReference type="GO" id="GO:0006364">
    <property type="term" value="P:rRNA processing"/>
    <property type="evidence" value="ECO:0007669"/>
    <property type="project" value="UniProtKB-UniRule"/>
</dbReference>
<dbReference type="PANTHER" id="PTHR39156">
    <property type="entry name" value="RIBONUCLEASE M5"/>
    <property type="match status" value="1"/>
</dbReference>
<keyword evidence="4 11" id="KW-0540">Nuclease</keyword>
<dbReference type="EMBL" id="BMIR01000025">
    <property type="protein sequence ID" value="GGE53953.1"/>
    <property type="molecule type" value="Genomic_DNA"/>
</dbReference>
<evidence type="ECO:0000256" key="8">
    <source>
        <dbReference type="ARBA" id="ARBA00022801"/>
    </source>
</evidence>
<evidence type="ECO:0000259" key="13">
    <source>
        <dbReference type="PROSITE" id="PS50880"/>
    </source>
</evidence>
<dbReference type="GO" id="GO:0005737">
    <property type="term" value="C:cytoplasm"/>
    <property type="evidence" value="ECO:0007669"/>
    <property type="project" value="UniProtKB-SubCell"/>
</dbReference>
<dbReference type="Gene3D" id="3.40.1360.10">
    <property type="match status" value="1"/>
</dbReference>
<dbReference type="Proteomes" id="UP000628775">
    <property type="component" value="Unassembled WGS sequence"/>
</dbReference>
<comment type="subcellular location">
    <subcellularLocation>
        <location evidence="11">Cytoplasm</location>
    </subcellularLocation>
</comment>
<name>A0A8J3E0I2_9BACL</name>
<feature type="domain" description="Toprim" evidence="13">
    <location>
        <begin position="4"/>
        <end position="87"/>
    </location>
</feature>
<dbReference type="AlphaFoldDB" id="A0A8J3E0I2"/>
<dbReference type="FunFam" id="3.40.1360.10:FF:000006">
    <property type="entry name" value="Ribonuclease M5"/>
    <property type="match status" value="1"/>
</dbReference>
<keyword evidence="9" id="KW-0460">Magnesium</keyword>
<dbReference type="CDD" id="cd01027">
    <property type="entry name" value="TOPRIM_RNase_M5_like"/>
    <property type="match status" value="1"/>
</dbReference>
<comment type="function">
    <text evidence="11">Required for correct processing of both the 5' and 3' ends of 5S rRNA precursor. Cleaves both sides of a double-stranded region yielding mature 5S rRNA in one step.</text>
</comment>
<evidence type="ECO:0000256" key="6">
    <source>
        <dbReference type="ARBA" id="ARBA00022730"/>
    </source>
</evidence>
<reference evidence="14" key="2">
    <citation type="submission" date="2020-09" db="EMBL/GenBank/DDBJ databases">
        <authorList>
            <person name="Sun Q."/>
            <person name="Zhou Y."/>
        </authorList>
    </citation>
    <scope>NUCLEOTIDE SEQUENCE</scope>
    <source>
        <strain evidence="14">CGMCC 1.15371</strain>
    </source>
</reference>
<accession>A0A8J3E0I2</accession>